<accession>A0A1H1SRR8</accession>
<gene>
    <name evidence="1" type="ORF">SAMN05216490_1277</name>
</gene>
<reference evidence="1 2" key="1">
    <citation type="submission" date="2016-10" db="EMBL/GenBank/DDBJ databases">
        <authorList>
            <person name="de Groot N.N."/>
        </authorList>
    </citation>
    <scope>NUCLEOTIDE SEQUENCE [LARGE SCALE GENOMIC DNA]</scope>
    <source>
        <strain evidence="1 2">MP1X4</strain>
    </source>
</reference>
<evidence type="ECO:0000313" key="1">
    <source>
        <dbReference type="EMBL" id="SDS50700.1"/>
    </source>
</evidence>
<protein>
    <submittedName>
        <fullName evidence="1">Uncharacterized protein</fullName>
    </submittedName>
</protein>
<dbReference type="Proteomes" id="UP000199679">
    <property type="component" value="Chromosome I"/>
</dbReference>
<evidence type="ECO:0000313" key="2">
    <source>
        <dbReference type="Proteomes" id="UP000199679"/>
    </source>
</evidence>
<dbReference type="RefSeq" id="WP_091370436.1">
    <property type="nucleotide sequence ID" value="NZ_LT629740.1"/>
</dbReference>
<proteinExistence type="predicted"/>
<sequence>MNSPIATLYDQITNHFAQGAMAMRLNDAIKSGALNPGIRIDVLNEPIKTPYADPATREIVLQENFLAFLWAICYCFNAFNRMAFEQSLDHATISLSRSSEAPVINQLFDWAVGLGMAHEDWPPGLPTPGSKDQWSEETDALFLFAIRFTGAWYFH</sequence>
<organism evidence="1 2">
    <name type="scientific">Mucilaginibacter mallensis</name>
    <dbReference type="NCBI Taxonomy" id="652787"/>
    <lineage>
        <taxon>Bacteria</taxon>
        <taxon>Pseudomonadati</taxon>
        <taxon>Bacteroidota</taxon>
        <taxon>Sphingobacteriia</taxon>
        <taxon>Sphingobacteriales</taxon>
        <taxon>Sphingobacteriaceae</taxon>
        <taxon>Mucilaginibacter</taxon>
    </lineage>
</organism>
<dbReference type="EMBL" id="LT629740">
    <property type="protein sequence ID" value="SDS50700.1"/>
    <property type="molecule type" value="Genomic_DNA"/>
</dbReference>
<keyword evidence="2" id="KW-1185">Reference proteome</keyword>
<dbReference type="OrthoDB" id="1094383at2"/>
<name>A0A1H1SRR8_MUCMA</name>
<dbReference type="AlphaFoldDB" id="A0A1H1SRR8"/>